<dbReference type="UniPathway" id="UPA00334">
    <property type="reaction ID" value="UER00455"/>
</dbReference>
<feature type="binding site" evidence="10">
    <location>
        <position position="255"/>
    </location>
    <ligand>
        <name>pyridoxal 5'-phosphate</name>
        <dbReference type="ChEBI" id="CHEBI:597326"/>
    </ligand>
</feature>
<dbReference type="FunFam" id="3.90.1150.10:FF:000203">
    <property type="entry name" value="Kynureninase"/>
    <property type="match status" value="1"/>
</dbReference>
<keyword evidence="4 10" id="KW-0378">Hydrolase</keyword>
<comment type="catalytic activity">
    <reaction evidence="7 11">
        <text>3-hydroxy-L-kynurenine + H2O = 3-hydroxyanthranilate + L-alanine + H(+)</text>
        <dbReference type="Rhea" id="RHEA:25143"/>
        <dbReference type="ChEBI" id="CHEBI:15377"/>
        <dbReference type="ChEBI" id="CHEBI:15378"/>
        <dbReference type="ChEBI" id="CHEBI:36559"/>
        <dbReference type="ChEBI" id="CHEBI:57972"/>
        <dbReference type="ChEBI" id="CHEBI:58125"/>
        <dbReference type="EC" id="3.7.1.3"/>
    </reaction>
</comment>
<feature type="binding site" evidence="10">
    <location>
        <begin position="199"/>
        <end position="202"/>
    </location>
    <ligand>
        <name>pyridoxal 5'-phosphate</name>
        <dbReference type="ChEBI" id="CHEBI:597326"/>
    </ligand>
</feature>
<dbReference type="GO" id="GO:0043420">
    <property type="term" value="P:anthranilate metabolic process"/>
    <property type="evidence" value="ECO:0007669"/>
    <property type="project" value="UniProtKB-UniRule"/>
</dbReference>
<dbReference type="SUPFAM" id="SSF53383">
    <property type="entry name" value="PLP-dependent transferases"/>
    <property type="match status" value="1"/>
</dbReference>
<dbReference type="PANTHER" id="PTHR14084:SF0">
    <property type="entry name" value="KYNURENINASE"/>
    <property type="match status" value="1"/>
</dbReference>
<dbReference type="GO" id="GO:0005737">
    <property type="term" value="C:cytoplasm"/>
    <property type="evidence" value="ECO:0007669"/>
    <property type="project" value="UniProtKB-SubCell"/>
</dbReference>
<comment type="similarity">
    <text evidence="10 11">Belongs to the kynureninase family.</text>
</comment>
<evidence type="ECO:0000256" key="8">
    <source>
        <dbReference type="ARBA" id="ARBA00051308"/>
    </source>
</evidence>
<feature type="binding site" evidence="10">
    <location>
        <position position="287"/>
    </location>
    <ligand>
        <name>pyridoxal 5'-phosphate</name>
        <dbReference type="ChEBI" id="CHEBI:597326"/>
    </ligand>
</feature>
<evidence type="ECO:0000256" key="3">
    <source>
        <dbReference type="ARBA" id="ARBA00022642"/>
    </source>
</evidence>
<dbReference type="InterPro" id="IPR015422">
    <property type="entry name" value="PyrdxlP-dep_Trfase_small"/>
</dbReference>
<comment type="cofactor">
    <cofactor evidence="1 10 11">
        <name>pyridoxal 5'-phosphate</name>
        <dbReference type="ChEBI" id="CHEBI:597326"/>
    </cofactor>
</comment>
<dbReference type="NCBIfam" id="TIGR01814">
    <property type="entry name" value="kynureninase"/>
    <property type="match status" value="1"/>
</dbReference>
<evidence type="ECO:0000313" key="12">
    <source>
        <dbReference type="Ensembl" id="ENSOABP00000021218.2"/>
    </source>
</evidence>
<keyword evidence="3 10" id="KW-0662">Pyridine nucleotide biosynthesis</keyword>
<evidence type="ECO:0000256" key="6">
    <source>
        <dbReference type="ARBA" id="ARBA00022990"/>
    </source>
</evidence>
<dbReference type="EC" id="3.7.1.3" evidence="10 11"/>
<dbReference type="GO" id="GO:0030429">
    <property type="term" value="F:kynureninase activity"/>
    <property type="evidence" value="ECO:0007669"/>
    <property type="project" value="UniProtKB-UniRule"/>
</dbReference>
<accession>A0A668T2W1</accession>
<evidence type="ECO:0000256" key="10">
    <source>
        <dbReference type="HAMAP-Rule" id="MF_03017"/>
    </source>
</evidence>
<dbReference type="AlphaFoldDB" id="A0A668T2W1"/>
<evidence type="ECO:0000256" key="9">
    <source>
        <dbReference type="ARBA" id="ARBA00054033"/>
    </source>
</evidence>
<feature type="binding site" evidence="10">
    <location>
        <position position="171"/>
    </location>
    <ligand>
        <name>pyridoxal 5'-phosphate</name>
        <dbReference type="ChEBI" id="CHEBI:597326"/>
    </ligand>
</feature>
<dbReference type="UniPathway" id="UPA00253">
    <property type="reaction ID" value="UER00329"/>
</dbReference>
<dbReference type="GO" id="GO:0030170">
    <property type="term" value="F:pyridoxal phosphate binding"/>
    <property type="evidence" value="ECO:0007669"/>
    <property type="project" value="UniProtKB-UniRule"/>
</dbReference>
<dbReference type="HAMAP" id="MF_01970">
    <property type="entry name" value="Kynureninase"/>
    <property type="match status" value="1"/>
</dbReference>
<comment type="subcellular location">
    <subcellularLocation>
        <location evidence="10 11">Cytoplasm</location>
    </subcellularLocation>
</comment>
<dbReference type="Gene3D" id="3.40.640.10">
    <property type="entry name" value="Type I PLP-dependent aspartate aminotransferase-like (Major domain)"/>
    <property type="match status" value="1"/>
</dbReference>
<dbReference type="PANTHER" id="PTHR14084">
    <property type="entry name" value="KYNURENINASE"/>
    <property type="match status" value="1"/>
</dbReference>
<keyword evidence="6" id="KW-0007">Acetylation</keyword>
<feature type="binding site" evidence="10">
    <location>
        <position position="339"/>
    </location>
    <ligand>
        <name>pyridoxal 5'-phosphate</name>
        <dbReference type="ChEBI" id="CHEBI:597326"/>
    </ligand>
</feature>
<dbReference type="InterPro" id="IPR015424">
    <property type="entry name" value="PyrdxlP-dep_Trfase"/>
</dbReference>
<evidence type="ECO:0000256" key="2">
    <source>
        <dbReference type="ARBA" id="ARBA00022490"/>
    </source>
</evidence>
<evidence type="ECO:0000256" key="7">
    <source>
        <dbReference type="ARBA" id="ARBA00050219"/>
    </source>
</evidence>
<evidence type="ECO:0000256" key="4">
    <source>
        <dbReference type="ARBA" id="ARBA00022801"/>
    </source>
</evidence>
<evidence type="ECO:0000256" key="1">
    <source>
        <dbReference type="ARBA" id="ARBA00001933"/>
    </source>
</evidence>
<dbReference type="FunFam" id="3.40.640.10:FF:000031">
    <property type="entry name" value="Kynureninase"/>
    <property type="match status" value="1"/>
</dbReference>
<feature type="modified residue" description="N6-(pyridoxal phosphate)lysine" evidence="10">
    <location>
        <position position="310"/>
    </location>
</feature>
<sequence>MVNLGEAWKLCSWCKQRIIIVTAAKGQQPTDPSTMDEFDGLTPSETVKRVSDSLGCSPTSAEVAAYFDKQDKLRHLREEFLVPKITELPPSDLSLVSGAKECIYFSGNSLGLQPKNVKKYLEEELEKWAKIAIHGHTMGARPWAWAENNIEELMAKVVGAKTEEVALMNGLTVNLHLLLLSFYKPTETRHKILLENKAFPSDHYAVESQIRLRGLDPKDSMLLLSPKPGEDTLKTEDILEVIEKQGDSIAVVMFSGVQYYTGQLFDMARITEAGQRKGCYVGFDCAHAAGNVELKLHDWGVDFACWCSYKYINSGAGGLAGAFIHEKHKHTIKPTLMGWWGHDLKSRFQMTNVMELQPGVSGFRLSNQPFLLVCPLQASLEVFNMTTMQVLRKKSLLLTGYLEYLIKHYYTKDPAQPHKPHIHIITPSDPQQRGCQLSLSFSVPIKRVFEELEKRGVACDMREPSVLRVAPVPMYNSFSDVHRFIRVLGEALAASKQN</sequence>
<keyword evidence="13" id="KW-1185">Reference proteome</keyword>
<comment type="caution">
    <text evidence="10">Lacks conserved residue(s) required for the propagation of feature annotation.</text>
</comment>
<comment type="function">
    <text evidence="9">Catalyzes the cleavage of L-kynurenine (L-Kyn) and L-3-hydroxykynurenine (L-3OHKyn) into anthranilic acid (AA) and 3-hydroxyanthranilic acid (3-OHAA), respectively. Has a preference for the L-3-hydroxy form. Also has cysteine-conjugate-beta-lyase activity.</text>
</comment>
<evidence type="ECO:0000313" key="13">
    <source>
        <dbReference type="Proteomes" id="UP000472276"/>
    </source>
</evidence>
<feature type="binding site" evidence="10">
    <location>
        <position position="172"/>
    </location>
    <ligand>
        <name>pyridoxal 5'-phosphate</name>
        <dbReference type="ChEBI" id="CHEBI:597326"/>
    </ligand>
</feature>
<dbReference type="GO" id="GO:0034354">
    <property type="term" value="P:'de novo' NAD+ biosynthetic process from L-tryptophan"/>
    <property type="evidence" value="ECO:0007669"/>
    <property type="project" value="UniProtKB-UniRule"/>
</dbReference>
<gene>
    <name evidence="10" type="primary">KYNU</name>
    <name evidence="12" type="synonym">kynu</name>
</gene>
<comment type="pathway">
    <text evidence="10 11">Cofactor biosynthesis; NAD(+) biosynthesis; quinolinate from L-kynurenine: step 2/3.</text>
</comment>
<feature type="binding site" evidence="10">
    <location>
        <position position="309"/>
    </location>
    <ligand>
        <name>pyridoxal 5'-phosphate</name>
        <dbReference type="ChEBI" id="CHEBI:597326"/>
    </ligand>
</feature>
<evidence type="ECO:0000256" key="5">
    <source>
        <dbReference type="ARBA" id="ARBA00022898"/>
    </source>
</evidence>
<keyword evidence="2 10" id="KW-0963">Cytoplasm</keyword>
<dbReference type="GO" id="GO:0097053">
    <property type="term" value="P:L-kynurenine catabolic process"/>
    <property type="evidence" value="ECO:0007669"/>
    <property type="project" value="UniProtKB-UniRule"/>
</dbReference>
<reference evidence="12" key="1">
    <citation type="submission" date="2025-08" db="UniProtKB">
        <authorList>
            <consortium name="Ensembl"/>
        </authorList>
    </citation>
    <scope>IDENTIFICATION</scope>
</reference>
<comment type="pathway">
    <text evidence="10 11">Amino-acid degradation; L-kynurenine degradation; L-alanine and anthranilate from L-kynurenine: step 1/1.</text>
</comment>
<dbReference type="Ensembl" id="ENSOABT00000021848.2">
    <property type="protein sequence ID" value="ENSOABP00000021218.2"/>
    <property type="gene ID" value="ENSOABG00000009542.2"/>
</dbReference>
<dbReference type="GO" id="GO:0019441">
    <property type="term" value="P:L-tryptophan catabolic process to kynurenine"/>
    <property type="evidence" value="ECO:0007669"/>
    <property type="project" value="TreeGrafter"/>
</dbReference>
<dbReference type="Gene3D" id="3.90.1150.10">
    <property type="entry name" value="Aspartate Aminotransferase, domain 1"/>
    <property type="match status" value="1"/>
</dbReference>
<dbReference type="PIRSF" id="PIRSF038800">
    <property type="entry name" value="KYNU"/>
    <property type="match status" value="1"/>
</dbReference>
<keyword evidence="5 10" id="KW-0663">Pyridoxal phosphate</keyword>
<reference evidence="12" key="2">
    <citation type="submission" date="2025-09" db="UniProtKB">
        <authorList>
            <consortium name="Ensembl"/>
        </authorList>
    </citation>
    <scope>IDENTIFICATION</scope>
</reference>
<name>A0A668T2W1_OREAU</name>
<feature type="binding site" evidence="10">
    <location>
        <position position="367"/>
    </location>
    <ligand>
        <name>pyridoxal 5'-phosphate</name>
        <dbReference type="ChEBI" id="CHEBI:597326"/>
    </ligand>
</feature>
<dbReference type="InterPro" id="IPR010111">
    <property type="entry name" value="Kynureninase"/>
</dbReference>
<dbReference type="GO" id="GO:0019805">
    <property type="term" value="P:quinolinate biosynthetic process"/>
    <property type="evidence" value="ECO:0007669"/>
    <property type="project" value="UniProtKB-UniRule"/>
</dbReference>
<protein>
    <recommendedName>
        <fullName evidence="10 11">Kynureninase</fullName>
        <ecNumber evidence="10 11">3.7.1.3</ecNumber>
    </recommendedName>
    <alternativeName>
        <fullName evidence="10">L-kynurenine hydrolase</fullName>
    </alternativeName>
</protein>
<dbReference type="Pfam" id="PF22580">
    <property type="entry name" value="KYNU_C"/>
    <property type="match status" value="1"/>
</dbReference>
<comment type="subunit">
    <text evidence="10 11">Homodimer.</text>
</comment>
<dbReference type="Proteomes" id="UP000472276">
    <property type="component" value="Unassembled WGS sequence"/>
</dbReference>
<proteinExistence type="inferred from homology"/>
<evidence type="ECO:0000256" key="11">
    <source>
        <dbReference type="PIRNR" id="PIRNR038800"/>
    </source>
</evidence>
<organism evidence="12 13">
    <name type="scientific">Oreochromis aureus</name>
    <name type="common">Israeli tilapia</name>
    <name type="synonym">Chromis aureus</name>
    <dbReference type="NCBI Taxonomy" id="47969"/>
    <lineage>
        <taxon>Eukaryota</taxon>
        <taxon>Metazoa</taxon>
        <taxon>Chordata</taxon>
        <taxon>Craniata</taxon>
        <taxon>Vertebrata</taxon>
        <taxon>Euteleostomi</taxon>
        <taxon>Actinopterygii</taxon>
        <taxon>Neopterygii</taxon>
        <taxon>Teleostei</taxon>
        <taxon>Neoteleostei</taxon>
        <taxon>Acanthomorphata</taxon>
        <taxon>Ovalentaria</taxon>
        <taxon>Cichlomorphae</taxon>
        <taxon>Cichliformes</taxon>
        <taxon>Cichlidae</taxon>
        <taxon>African cichlids</taxon>
        <taxon>Pseudocrenilabrinae</taxon>
        <taxon>Oreochromini</taxon>
        <taxon>Oreochromis</taxon>
    </lineage>
</organism>
<feature type="binding site" evidence="10">
    <location>
        <position position="284"/>
    </location>
    <ligand>
        <name>pyridoxal 5'-phosphate</name>
        <dbReference type="ChEBI" id="CHEBI:597326"/>
    </ligand>
</feature>
<comment type="catalytic activity">
    <reaction evidence="8 10 11">
        <text>L-kynurenine + H2O = anthranilate + L-alanine + H(+)</text>
        <dbReference type="Rhea" id="RHEA:16813"/>
        <dbReference type="ChEBI" id="CHEBI:15377"/>
        <dbReference type="ChEBI" id="CHEBI:15378"/>
        <dbReference type="ChEBI" id="CHEBI:16567"/>
        <dbReference type="ChEBI" id="CHEBI:57959"/>
        <dbReference type="ChEBI" id="CHEBI:57972"/>
        <dbReference type="EC" id="3.7.1.3"/>
    </reaction>
</comment>
<dbReference type="InterPro" id="IPR015421">
    <property type="entry name" value="PyrdxlP-dep_Trfase_major"/>
</dbReference>